<dbReference type="SMART" id="SM00332">
    <property type="entry name" value="PP2Cc"/>
    <property type="match status" value="1"/>
</dbReference>
<dbReference type="Proteomes" id="UP000036356">
    <property type="component" value="Unassembled WGS sequence"/>
</dbReference>
<dbReference type="Pfam" id="PF13672">
    <property type="entry name" value="PP2C_2"/>
    <property type="match status" value="1"/>
</dbReference>
<sequence>MRVNHVPKIYLTPGNAQHIGSREEQQDAFYFSDFFDAQSIQDNGILAVLADGMGGHDMGKTAASIAIETFVDSYQLSNIQDSVPGRLAKAIDAANQAVAKLGLEVNVDTGCTLIASVVKEGLLYWVGTGDSRIYLWCQGRLVRITSDFTFARNLEKLVAEQYISEEEAMKNDQRHYLYSYIGVRDNFRFDVCQKPIFLKQGYKLLLCSDGLFGTLSEAEIAEEMSALPQQAADKLLDKTLRKNIQHQDNVTILIIGC</sequence>
<feature type="domain" description="PPM-type phosphatase" evidence="1">
    <location>
        <begin position="9"/>
        <end position="257"/>
    </location>
</feature>
<dbReference type="PROSITE" id="PS51746">
    <property type="entry name" value="PPM_2"/>
    <property type="match status" value="1"/>
</dbReference>
<organism evidence="2 3">
    <name type="scientific">Desulfosporosinus acididurans</name>
    <dbReference type="NCBI Taxonomy" id="476652"/>
    <lineage>
        <taxon>Bacteria</taxon>
        <taxon>Bacillati</taxon>
        <taxon>Bacillota</taxon>
        <taxon>Clostridia</taxon>
        <taxon>Eubacteriales</taxon>
        <taxon>Desulfitobacteriaceae</taxon>
        <taxon>Desulfosporosinus</taxon>
    </lineage>
</organism>
<dbReference type="EMBL" id="LDZY01000017">
    <property type="protein sequence ID" value="KLU64147.1"/>
    <property type="molecule type" value="Genomic_DNA"/>
</dbReference>
<dbReference type="InterPro" id="IPR036457">
    <property type="entry name" value="PPM-type-like_dom_sf"/>
</dbReference>
<dbReference type="GO" id="GO:0004722">
    <property type="term" value="F:protein serine/threonine phosphatase activity"/>
    <property type="evidence" value="ECO:0007669"/>
    <property type="project" value="UniProtKB-EC"/>
</dbReference>
<evidence type="ECO:0000313" key="2">
    <source>
        <dbReference type="EMBL" id="KLU64147.1"/>
    </source>
</evidence>
<dbReference type="AlphaFoldDB" id="A0A0J1FLA5"/>
<dbReference type="SMART" id="SM00331">
    <property type="entry name" value="PP2C_SIG"/>
    <property type="match status" value="1"/>
</dbReference>
<dbReference type="RefSeq" id="WP_047811730.1">
    <property type="nucleotide sequence ID" value="NZ_LDZY01000017.1"/>
</dbReference>
<dbReference type="InterPro" id="IPR001932">
    <property type="entry name" value="PPM-type_phosphatase-like_dom"/>
</dbReference>
<dbReference type="CDD" id="cd00143">
    <property type="entry name" value="PP2Cc"/>
    <property type="match status" value="1"/>
</dbReference>
<comment type="caution">
    <text evidence="2">The sequence shown here is derived from an EMBL/GenBank/DDBJ whole genome shotgun (WGS) entry which is preliminary data.</text>
</comment>
<dbReference type="PATRIC" id="fig|476652.3.peg.4196"/>
<keyword evidence="2" id="KW-0378">Hydrolase</keyword>
<accession>A0A0J1FLA5</accession>
<protein>
    <submittedName>
        <fullName evidence="2">Serine/threonine phosphatase stp</fullName>
        <ecNumber evidence="2">3.1.3.16</ecNumber>
    </submittedName>
</protein>
<gene>
    <name evidence="2" type="primary">stp_5</name>
    <name evidence="2" type="ORF">DEAC_c39620</name>
</gene>
<dbReference type="EC" id="3.1.3.16" evidence="2"/>
<name>A0A0J1FLA5_9FIRM</name>
<keyword evidence="3" id="KW-1185">Reference proteome</keyword>
<evidence type="ECO:0000313" key="3">
    <source>
        <dbReference type="Proteomes" id="UP000036356"/>
    </source>
</evidence>
<dbReference type="Gene3D" id="3.60.40.10">
    <property type="entry name" value="PPM-type phosphatase domain"/>
    <property type="match status" value="1"/>
</dbReference>
<proteinExistence type="predicted"/>
<reference evidence="2 3" key="1">
    <citation type="submission" date="2015-06" db="EMBL/GenBank/DDBJ databases">
        <title>Draft genome of the moderately acidophilic sulfate reducer Candidatus Desulfosporosinus acididurans strain M1.</title>
        <authorList>
            <person name="Poehlein A."/>
            <person name="Petzsch P."/>
            <person name="Johnson B.D."/>
            <person name="Schloemann M."/>
            <person name="Daniel R."/>
            <person name="Muehling M."/>
        </authorList>
    </citation>
    <scope>NUCLEOTIDE SEQUENCE [LARGE SCALE GENOMIC DNA]</scope>
    <source>
        <strain evidence="2 3">M1</strain>
    </source>
</reference>
<dbReference type="STRING" id="476652.DEAC_c39620"/>
<dbReference type="SUPFAM" id="SSF81606">
    <property type="entry name" value="PP2C-like"/>
    <property type="match status" value="1"/>
</dbReference>
<evidence type="ECO:0000259" key="1">
    <source>
        <dbReference type="PROSITE" id="PS51746"/>
    </source>
</evidence>